<accession>A0A485LWV9</accession>
<dbReference type="EMBL" id="CAADRM010000070">
    <property type="protein sequence ID" value="VFU13180.1"/>
    <property type="molecule type" value="Genomic_DNA"/>
</dbReference>
<dbReference type="SUPFAM" id="SSF48452">
    <property type="entry name" value="TPR-like"/>
    <property type="match status" value="1"/>
</dbReference>
<dbReference type="AlphaFoldDB" id="A0A485LWV9"/>
<gene>
    <name evidence="1" type="ORF">SCFA_1610001</name>
</gene>
<organism evidence="1">
    <name type="scientific">anaerobic digester metagenome</name>
    <dbReference type="NCBI Taxonomy" id="1263854"/>
    <lineage>
        <taxon>unclassified sequences</taxon>
        <taxon>metagenomes</taxon>
        <taxon>ecological metagenomes</taxon>
    </lineage>
</organism>
<sequence length="153" mass="16602">MAALTAYFADLLTGGHELPHAHPGDLLAAARMHLQHGDESIALALLDVLTKSRDSLAARNAGITLSLFHKRQGAWEDAVRIWEDMLACDPHDLFAAEELAKWLEHRACDNARAIGVVETILAGSRSLSPTERQALAHRLARLKKKSAAGAGRE</sequence>
<dbReference type="InterPro" id="IPR011990">
    <property type="entry name" value="TPR-like_helical_dom_sf"/>
</dbReference>
<reference evidence="1" key="1">
    <citation type="submission" date="2019-03" db="EMBL/GenBank/DDBJ databases">
        <authorList>
            <person name="Hao L."/>
        </authorList>
    </citation>
    <scope>NUCLEOTIDE SEQUENCE</scope>
</reference>
<evidence type="ECO:0008006" key="2">
    <source>
        <dbReference type="Google" id="ProtNLM"/>
    </source>
</evidence>
<proteinExistence type="predicted"/>
<protein>
    <recommendedName>
        <fullName evidence="2">Tetratricopeptide repeat protein</fullName>
    </recommendedName>
</protein>
<name>A0A485LWV9_9ZZZZ</name>
<evidence type="ECO:0000313" key="1">
    <source>
        <dbReference type="EMBL" id="VFU13180.1"/>
    </source>
</evidence>